<comment type="cofactor">
    <cofactor evidence="1">
        <name>Fe(2+)</name>
        <dbReference type="ChEBI" id="CHEBI:29033"/>
    </cofactor>
</comment>
<dbReference type="Pfam" id="PF24681">
    <property type="entry name" value="Kelch_KLHDC2_KLHL20_DRC7"/>
    <property type="match status" value="1"/>
</dbReference>
<dbReference type="GO" id="GO:0005634">
    <property type="term" value="C:nucleus"/>
    <property type="evidence" value="ECO:0007669"/>
    <property type="project" value="TreeGrafter"/>
</dbReference>
<keyword evidence="3" id="KW-0880">Kelch repeat</keyword>
<comment type="caution">
    <text evidence="9">The sequence shown here is derived from an EMBL/GenBank/DDBJ whole genome shotgun (WGS) entry which is preliminary data.</text>
</comment>
<name>A0A565C611_9BRAS</name>
<dbReference type="SMART" id="SM00612">
    <property type="entry name" value="Kelch"/>
    <property type="match status" value="3"/>
</dbReference>
<reference evidence="9" key="1">
    <citation type="submission" date="2019-07" db="EMBL/GenBank/DDBJ databases">
        <authorList>
            <person name="Dittberner H."/>
        </authorList>
    </citation>
    <scope>NUCLEOTIDE SEQUENCE [LARGE SCALE GENOMIC DNA]</scope>
</reference>
<gene>
    <name evidence="9" type="ORF">ANE_LOCUS19442</name>
</gene>
<evidence type="ECO:0000313" key="10">
    <source>
        <dbReference type="Proteomes" id="UP000489600"/>
    </source>
</evidence>
<dbReference type="GO" id="GO:0030234">
    <property type="term" value="F:enzyme regulator activity"/>
    <property type="evidence" value="ECO:0007669"/>
    <property type="project" value="TreeGrafter"/>
</dbReference>
<dbReference type="Proteomes" id="UP000489600">
    <property type="component" value="Unassembled WGS sequence"/>
</dbReference>
<dbReference type="GO" id="GO:0080028">
    <property type="term" value="P:nitrile biosynthetic process"/>
    <property type="evidence" value="ECO:0007669"/>
    <property type="project" value="TreeGrafter"/>
</dbReference>
<dbReference type="InterPro" id="IPR006652">
    <property type="entry name" value="Kelch_1"/>
</dbReference>
<dbReference type="GO" id="GO:0019760">
    <property type="term" value="P:glucosinolate metabolic process"/>
    <property type="evidence" value="ECO:0007669"/>
    <property type="project" value="UniProtKB-ARBA"/>
</dbReference>
<dbReference type="Gene3D" id="2.100.10.30">
    <property type="entry name" value="Jacalin-like lectin domain"/>
    <property type="match status" value="2"/>
</dbReference>
<dbReference type="SUPFAM" id="SSF117281">
    <property type="entry name" value="Kelch motif"/>
    <property type="match status" value="2"/>
</dbReference>
<keyword evidence="10" id="KW-1185">Reference proteome</keyword>
<dbReference type="PANTHER" id="PTHR47435:SF5">
    <property type="entry name" value="NITRILE-SPECIFIER PROTEIN 1-RELATED"/>
    <property type="match status" value="1"/>
</dbReference>
<evidence type="ECO:0000256" key="4">
    <source>
        <dbReference type="ARBA" id="ARBA00022734"/>
    </source>
</evidence>
<dbReference type="AlphaFoldDB" id="A0A565C611"/>
<dbReference type="PROSITE" id="PS51752">
    <property type="entry name" value="JACALIN_LECTIN"/>
    <property type="match status" value="1"/>
</dbReference>
<dbReference type="OrthoDB" id="10251809at2759"/>
<comment type="similarity">
    <text evidence="2">Belongs to the jacalin lectin family.</text>
</comment>
<sequence length="554" mass="61282">MESFIGKSAEFDFNDGRFQGISRVRIRDDGTEVLYIGVVYETADGGTQLLQRGVYNGTWEEFGFNYPDEYITSVECTYGQHLQLRQLVLVTSRGRRSRMFGSTATVDPSFKAHFGPAPPRKLGAIGGVGGQEWDDGKHDSVRKIRVGWGRIGGLAFLQSDYVDGEDHGMVTETEEEFRIAYENDHLVSVEVYRNRIGKPDGEKSSLKGHKIVGFHGRSSDKRLHSLGVRVSYPPIPHLSGTWSKVTQKGEIPKPRCSNAIAMVGNKMFSFGGQLNSGEPMDKHLYVFDDHTRIWSRSRASGDVPEFSCLGASMISVGSTLYVFGGKDHSGNYNGFHSFDTVSNEWKLLTRVGDGPRPRSFHSMAAIGGKIYVFGGLSTTGPLNTLDAYNIQTRRWRSFSAPGYPLAERERAGLEVVNGKLWVLYGFKGSELDDVHCFDPTQETWTEVQTFGEKPCARSAFASAVFRNYILVFGGETPSAPTPMELNQKVGGTFCLDTETNRWEKLDKKDSPSPRGSCASTSYSLNGHENGVLVFCGQFPTNGLTNDLFSYSPLA</sequence>
<evidence type="ECO:0000256" key="7">
    <source>
        <dbReference type="ARBA" id="ARBA00023239"/>
    </source>
</evidence>
<dbReference type="InterPro" id="IPR001229">
    <property type="entry name" value="Jacalin-like_lectin_dom"/>
</dbReference>
<evidence type="ECO:0000256" key="3">
    <source>
        <dbReference type="ARBA" id="ARBA00022441"/>
    </source>
</evidence>
<keyword evidence="5" id="KW-0677">Repeat</keyword>
<proteinExistence type="inferred from homology"/>
<evidence type="ECO:0000256" key="2">
    <source>
        <dbReference type="ARBA" id="ARBA00006568"/>
    </source>
</evidence>
<dbReference type="GO" id="GO:0005829">
    <property type="term" value="C:cytosol"/>
    <property type="evidence" value="ECO:0007669"/>
    <property type="project" value="TreeGrafter"/>
</dbReference>
<keyword evidence="7" id="KW-0456">Lyase</keyword>
<protein>
    <recommendedName>
        <fullName evidence="8">Jacalin-type lectin domain-containing protein</fullName>
    </recommendedName>
</protein>
<dbReference type="SUPFAM" id="SSF51101">
    <property type="entry name" value="Mannose-binding lectins"/>
    <property type="match status" value="2"/>
</dbReference>
<dbReference type="SMART" id="SM00915">
    <property type="entry name" value="Jacalin"/>
    <property type="match status" value="2"/>
</dbReference>
<evidence type="ECO:0000256" key="6">
    <source>
        <dbReference type="ARBA" id="ARBA00023004"/>
    </source>
</evidence>
<evidence type="ECO:0000259" key="8">
    <source>
        <dbReference type="PROSITE" id="PS51752"/>
    </source>
</evidence>
<evidence type="ECO:0000313" key="9">
    <source>
        <dbReference type="EMBL" id="VVB08998.1"/>
    </source>
</evidence>
<dbReference type="InterPro" id="IPR015915">
    <property type="entry name" value="Kelch-typ_b-propeller"/>
</dbReference>
<dbReference type="EMBL" id="CABITT030000006">
    <property type="protein sequence ID" value="VVB08998.1"/>
    <property type="molecule type" value="Genomic_DNA"/>
</dbReference>
<dbReference type="Pfam" id="PF01419">
    <property type="entry name" value="Jacalin"/>
    <property type="match status" value="2"/>
</dbReference>
<dbReference type="Gene3D" id="2.120.10.80">
    <property type="entry name" value="Kelch-type beta propeller"/>
    <property type="match status" value="2"/>
</dbReference>
<keyword evidence="4" id="KW-0430">Lectin</keyword>
<dbReference type="GO" id="GO:0016829">
    <property type="term" value="F:lyase activity"/>
    <property type="evidence" value="ECO:0007669"/>
    <property type="project" value="UniProtKB-KW"/>
</dbReference>
<dbReference type="GO" id="GO:0030246">
    <property type="term" value="F:carbohydrate binding"/>
    <property type="evidence" value="ECO:0007669"/>
    <property type="project" value="UniProtKB-KW"/>
</dbReference>
<dbReference type="PANTHER" id="PTHR47435">
    <property type="entry name" value="KELCH REPEAT PROTEIN (AFU_ORTHOLOGUE AFUA_5G12780)"/>
    <property type="match status" value="1"/>
</dbReference>
<evidence type="ECO:0000256" key="5">
    <source>
        <dbReference type="ARBA" id="ARBA00022737"/>
    </source>
</evidence>
<feature type="domain" description="Jacalin-type lectin" evidence="8">
    <location>
        <begin position="119"/>
        <end position="232"/>
    </location>
</feature>
<evidence type="ECO:0000256" key="1">
    <source>
        <dbReference type="ARBA" id="ARBA00001954"/>
    </source>
</evidence>
<organism evidence="9 10">
    <name type="scientific">Arabis nemorensis</name>
    <dbReference type="NCBI Taxonomy" id="586526"/>
    <lineage>
        <taxon>Eukaryota</taxon>
        <taxon>Viridiplantae</taxon>
        <taxon>Streptophyta</taxon>
        <taxon>Embryophyta</taxon>
        <taxon>Tracheophyta</taxon>
        <taxon>Spermatophyta</taxon>
        <taxon>Magnoliopsida</taxon>
        <taxon>eudicotyledons</taxon>
        <taxon>Gunneridae</taxon>
        <taxon>Pentapetalae</taxon>
        <taxon>rosids</taxon>
        <taxon>malvids</taxon>
        <taxon>Brassicales</taxon>
        <taxon>Brassicaceae</taxon>
        <taxon>Arabideae</taxon>
        <taxon>Arabis</taxon>
    </lineage>
</organism>
<accession>A0A565C611</accession>
<dbReference type="InterPro" id="IPR036404">
    <property type="entry name" value="Jacalin-like_lectin_dom_sf"/>
</dbReference>
<keyword evidence="6" id="KW-0408">Iron</keyword>